<keyword evidence="2" id="KW-1185">Reference proteome</keyword>
<protein>
    <submittedName>
        <fullName evidence="1">Uncharacterized protein</fullName>
    </submittedName>
</protein>
<dbReference type="CDD" id="cd00093">
    <property type="entry name" value="HTH_XRE"/>
    <property type="match status" value="1"/>
</dbReference>
<dbReference type="InterPro" id="IPR001387">
    <property type="entry name" value="Cro/C1-type_HTH"/>
</dbReference>
<dbReference type="KEGG" id="doe:DENOEST_0095"/>
<dbReference type="RefSeq" id="WP_145770232.1">
    <property type="nucleotide sequence ID" value="NZ_LR778301.1"/>
</dbReference>
<dbReference type="OrthoDB" id="255953at2"/>
<gene>
    <name evidence="1" type="ORF">DENOEST_0095</name>
</gene>
<evidence type="ECO:0000313" key="1">
    <source>
        <dbReference type="EMBL" id="CAB1367267.1"/>
    </source>
</evidence>
<sequence length="83" mass="8877">MIDGRQIRAARAMLGWSREELLRASGISMSALLRMEGALADSRSSTLNKVVKALSLAGIEFVTRDDGAIGVILKAQNPPQAPQ</sequence>
<dbReference type="Gene3D" id="1.10.260.40">
    <property type="entry name" value="lambda repressor-like DNA-binding domains"/>
    <property type="match status" value="1"/>
</dbReference>
<organism evidence="1 2">
    <name type="scientific">Denitratisoma oestradiolicum</name>
    <dbReference type="NCBI Taxonomy" id="311182"/>
    <lineage>
        <taxon>Bacteria</taxon>
        <taxon>Pseudomonadati</taxon>
        <taxon>Pseudomonadota</taxon>
        <taxon>Betaproteobacteria</taxon>
        <taxon>Nitrosomonadales</taxon>
        <taxon>Sterolibacteriaceae</taxon>
        <taxon>Denitratisoma</taxon>
    </lineage>
</organism>
<name>A0A6S6XTL8_9PROT</name>
<evidence type="ECO:0000313" key="2">
    <source>
        <dbReference type="Proteomes" id="UP000515733"/>
    </source>
</evidence>
<dbReference type="SMART" id="SM00530">
    <property type="entry name" value="HTH_XRE"/>
    <property type="match status" value="1"/>
</dbReference>
<dbReference type="InterPro" id="IPR010982">
    <property type="entry name" value="Lambda_DNA-bd_dom_sf"/>
</dbReference>
<accession>A0A6S6XTL8</accession>
<dbReference type="AlphaFoldDB" id="A0A6S6XTL8"/>
<dbReference type="SUPFAM" id="SSF47413">
    <property type="entry name" value="lambda repressor-like DNA-binding domains"/>
    <property type="match status" value="1"/>
</dbReference>
<dbReference type="GO" id="GO:0003677">
    <property type="term" value="F:DNA binding"/>
    <property type="evidence" value="ECO:0007669"/>
    <property type="project" value="InterPro"/>
</dbReference>
<dbReference type="EMBL" id="LR778301">
    <property type="protein sequence ID" value="CAB1367267.1"/>
    <property type="molecule type" value="Genomic_DNA"/>
</dbReference>
<proteinExistence type="predicted"/>
<dbReference type="PROSITE" id="PS50943">
    <property type="entry name" value="HTH_CROC1"/>
    <property type="match status" value="1"/>
</dbReference>
<dbReference type="Proteomes" id="UP000515733">
    <property type="component" value="Chromosome"/>
</dbReference>
<reference evidence="1 2" key="1">
    <citation type="submission" date="2020-03" db="EMBL/GenBank/DDBJ databases">
        <authorList>
            <consortium name="Genoscope - CEA"/>
            <person name="William W."/>
        </authorList>
    </citation>
    <scope>NUCLEOTIDE SEQUENCE [LARGE SCALE GENOMIC DNA]</scope>
    <source>
        <strain evidence="2">DSM 16959</strain>
    </source>
</reference>